<evidence type="ECO:0000256" key="3">
    <source>
        <dbReference type="PIRSR" id="PIRSR004848-1"/>
    </source>
</evidence>
<dbReference type="EMBL" id="QSEF01000009">
    <property type="protein sequence ID" value="RGZ48871.1"/>
    <property type="molecule type" value="Genomic_DNA"/>
</dbReference>
<dbReference type="GO" id="GO:0030170">
    <property type="term" value="F:pyridoxal phosphate binding"/>
    <property type="evidence" value="ECO:0007669"/>
    <property type="project" value="UniProtKB-UniRule"/>
</dbReference>
<evidence type="ECO:0000256" key="1">
    <source>
        <dbReference type="ARBA" id="ARBA00022898"/>
    </source>
</evidence>
<dbReference type="Proteomes" id="UP000261088">
    <property type="component" value="Unassembled WGS sequence"/>
</dbReference>
<reference evidence="9 10" key="1">
    <citation type="submission" date="2018-08" db="EMBL/GenBank/DDBJ databases">
        <title>A genome reference for cultivated species of the human gut microbiota.</title>
        <authorList>
            <person name="Zou Y."/>
            <person name="Xue W."/>
            <person name="Luo G."/>
        </authorList>
    </citation>
    <scope>NUCLEOTIDE SEQUENCE [LARGE SCALE GENOMIC DNA]</scope>
    <source>
        <strain evidence="8 10">AM16-50</strain>
        <strain evidence="7 11">AM50-15</strain>
        <strain evidence="6 9">OM05-11AA</strain>
    </source>
</reference>
<dbReference type="NCBIfam" id="TIGR00044">
    <property type="entry name" value="YggS family pyridoxal phosphate-dependent enzyme"/>
    <property type="match status" value="1"/>
</dbReference>
<evidence type="ECO:0000313" key="10">
    <source>
        <dbReference type="Proteomes" id="UP000283732"/>
    </source>
</evidence>
<evidence type="ECO:0000313" key="8">
    <source>
        <dbReference type="EMBL" id="RHH77275.1"/>
    </source>
</evidence>
<keyword evidence="1 2" id="KW-0663">Pyridoxal phosphate</keyword>
<dbReference type="InterPro" id="IPR001608">
    <property type="entry name" value="Ala_racemase_N"/>
</dbReference>
<gene>
    <name evidence="8" type="ORF">DW191_11075</name>
    <name evidence="7" type="ORF">DW986_07865</name>
    <name evidence="6" type="ORF">DXB61_09505</name>
</gene>
<dbReference type="FunFam" id="3.20.20.10:FF:000018">
    <property type="entry name" value="Pyridoxal phosphate homeostasis protein"/>
    <property type="match status" value="1"/>
</dbReference>
<organism evidence="8 10">
    <name type="scientific">Parabacteroides merdae</name>
    <dbReference type="NCBI Taxonomy" id="46503"/>
    <lineage>
        <taxon>Bacteria</taxon>
        <taxon>Pseudomonadati</taxon>
        <taxon>Bacteroidota</taxon>
        <taxon>Bacteroidia</taxon>
        <taxon>Bacteroidales</taxon>
        <taxon>Tannerellaceae</taxon>
        <taxon>Parabacteroides</taxon>
    </lineage>
</organism>
<comment type="similarity">
    <text evidence="2 4">Belongs to the pyridoxal phosphate-binding protein YggS/PROSC family.</text>
</comment>
<dbReference type="PIRSF" id="PIRSF004848">
    <property type="entry name" value="YBL036c_PLPDEIII"/>
    <property type="match status" value="1"/>
</dbReference>
<dbReference type="Gene3D" id="3.20.20.10">
    <property type="entry name" value="Alanine racemase"/>
    <property type="match status" value="1"/>
</dbReference>
<dbReference type="SUPFAM" id="SSF51419">
    <property type="entry name" value="PLP-binding barrel"/>
    <property type="match status" value="1"/>
</dbReference>
<dbReference type="InterPro" id="IPR029066">
    <property type="entry name" value="PLP-binding_barrel"/>
</dbReference>
<protein>
    <recommendedName>
        <fullName evidence="2">Pyridoxal phosphate homeostasis protein</fullName>
        <shortName evidence="2">PLP homeostasis protein</shortName>
    </recommendedName>
</protein>
<dbReference type="EMBL" id="QRKC01000004">
    <property type="protein sequence ID" value="RHH77275.1"/>
    <property type="molecule type" value="Genomic_DNA"/>
</dbReference>
<dbReference type="RefSeq" id="WP_005647852.1">
    <property type="nucleotide sequence ID" value="NZ_DAWDXW010000005.1"/>
</dbReference>
<feature type="modified residue" description="N6-(pyridoxal phosphate)lysine" evidence="2 3">
    <location>
        <position position="25"/>
    </location>
</feature>
<dbReference type="PANTHER" id="PTHR10146">
    <property type="entry name" value="PROLINE SYNTHETASE CO-TRANSCRIBED BACTERIAL HOMOLOG PROTEIN"/>
    <property type="match status" value="1"/>
</dbReference>
<feature type="domain" description="Alanine racemase N-terminal" evidence="5">
    <location>
        <begin position="3"/>
        <end position="220"/>
    </location>
</feature>
<evidence type="ECO:0000259" key="5">
    <source>
        <dbReference type="Pfam" id="PF01168"/>
    </source>
</evidence>
<evidence type="ECO:0000313" key="11">
    <source>
        <dbReference type="Proteomes" id="UP000285173"/>
    </source>
</evidence>
<accession>A0A414XTP8</accession>
<comment type="cofactor">
    <cofactor evidence="3">
        <name>pyridoxal 5'-phosphate</name>
        <dbReference type="ChEBI" id="CHEBI:597326"/>
    </cofactor>
</comment>
<dbReference type="Proteomes" id="UP000285173">
    <property type="component" value="Unassembled WGS sequence"/>
</dbReference>
<comment type="caution">
    <text evidence="8">The sequence shown here is derived from an EMBL/GenBank/DDBJ whole genome shotgun (WGS) entry which is preliminary data.</text>
</comment>
<dbReference type="Proteomes" id="UP000283732">
    <property type="component" value="Unassembled WGS sequence"/>
</dbReference>
<evidence type="ECO:0000313" key="9">
    <source>
        <dbReference type="Proteomes" id="UP000261088"/>
    </source>
</evidence>
<dbReference type="PROSITE" id="PS01211">
    <property type="entry name" value="UPF0001"/>
    <property type="match status" value="1"/>
</dbReference>
<evidence type="ECO:0000256" key="2">
    <source>
        <dbReference type="HAMAP-Rule" id="MF_02087"/>
    </source>
</evidence>
<dbReference type="HAMAP" id="MF_02087">
    <property type="entry name" value="PLP_homeostasis"/>
    <property type="match status" value="1"/>
</dbReference>
<dbReference type="Pfam" id="PF01168">
    <property type="entry name" value="Ala_racemase_N"/>
    <property type="match status" value="1"/>
</dbReference>
<evidence type="ECO:0000313" key="6">
    <source>
        <dbReference type="EMBL" id="RGN51812.1"/>
    </source>
</evidence>
<sequence length="222" mass="25155">MSITENITRLKASLPTGVTLVAVSKFHPVEALQEAYNAGQRVFGESRAQELTAKQKVLPSDIEWHFIGPLQSNKVKDITPFIHTIHSIDSLKLLQEVNKQAAKHDRIIRVLLEIHIAQEEAKHGFSPDECRELLYSLLPEALPYIRICGLMGMATNTDDTSLIKNEFHNIHELFTELKNSVFKGDEYFCELSMGMSHDYPIAIREGSTMIRIGTSIFGEREY</sequence>
<dbReference type="PANTHER" id="PTHR10146:SF14">
    <property type="entry name" value="PYRIDOXAL PHOSPHATE HOMEOSTASIS PROTEIN"/>
    <property type="match status" value="1"/>
</dbReference>
<dbReference type="EMBL" id="QSUP01000009">
    <property type="protein sequence ID" value="RGN51812.1"/>
    <property type="molecule type" value="Genomic_DNA"/>
</dbReference>
<dbReference type="CDD" id="cd00635">
    <property type="entry name" value="PLPDE_III_YBL036c_like"/>
    <property type="match status" value="1"/>
</dbReference>
<name>A0A414XTP8_9BACT</name>
<dbReference type="InterPro" id="IPR011078">
    <property type="entry name" value="PyrdxlP_homeostasis"/>
</dbReference>
<evidence type="ECO:0000256" key="4">
    <source>
        <dbReference type="RuleBase" id="RU004514"/>
    </source>
</evidence>
<dbReference type="AlphaFoldDB" id="A0A414XTP8"/>
<proteinExistence type="inferred from homology"/>
<evidence type="ECO:0000313" key="7">
    <source>
        <dbReference type="EMBL" id="RGZ48871.1"/>
    </source>
</evidence>
<comment type="function">
    <text evidence="2">Pyridoxal 5'-phosphate (PLP)-binding protein, which is involved in PLP homeostasis.</text>
</comment>